<dbReference type="OMA" id="QHYLARC"/>
<keyword evidence="9" id="KW-0862">Zinc</keyword>
<reference evidence="18 19" key="1">
    <citation type="journal article" date="2004" name="Science">
        <title>The Ashbya gossypii genome as a tool for mapping the ancient Saccharomyces cerevisiae genome.</title>
        <authorList>
            <person name="Dietrich F.S."/>
            <person name="Voegeli S."/>
            <person name="Brachat S."/>
            <person name="Lerch A."/>
            <person name="Gates K."/>
            <person name="Steiner S."/>
            <person name="Mohr C."/>
            <person name="Pohlmann R."/>
            <person name="Luedi P."/>
            <person name="Choi S."/>
            <person name="Wing R.A."/>
            <person name="Flavier A."/>
            <person name="Gaffney T.D."/>
            <person name="Philippsen P."/>
        </authorList>
    </citation>
    <scope>NUCLEOTIDE SEQUENCE [LARGE SCALE GENOMIC DNA]</scope>
    <source>
        <strain evidence="19">ATCC 10895 / CBS 109.51 / FGSC 9923 / NRRL Y-1056</strain>
    </source>
</reference>
<evidence type="ECO:0000256" key="6">
    <source>
        <dbReference type="ARBA" id="ARBA00022692"/>
    </source>
</evidence>
<comment type="function">
    <text evidence="16">Component of a retrotranslocation channel required for peroxisome organization by mediating export of the PEX5 receptor from peroxisomes to the cytosol, thereby promoting PEX5 recycling.</text>
</comment>
<feature type="domain" description="Pex N-terminal" evidence="17">
    <location>
        <begin position="24"/>
        <end position="255"/>
    </location>
</feature>
<dbReference type="InterPro" id="IPR006845">
    <property type="entry name" value="Pex_N"/>
</dbReference>
<sequence length="353" mass="39347">MDFYSNLPVDATATPTLFEITSSHEIDGLLKPTFQYLSANAIQRAPTRARIMLHSRFDELYALLKLLLEYYHLDKYNATFIEKYYGLQRESVAGGVAGARLSRGQVAVVLCEKVAAVYVRDKLDQLHGRLYGRRLTAKLSAWERWFVRWYPHLKKLVAVASLLCKLRYLSGRSRATSVLDYLAGIQYARLSQPAGADAVAAAGAALARPVRTNWPRIRELIYRFLKTTGGALGVLTSELFPTFIFTVRLLQQWSQQPTKKQDPWDTLSSAPPAPRPEVLVHGDAEATDAAEGEPYISVRCPVCRSAVSNPGVLQTGYIACYPCAVRYVEKHGKCPVMQTPLLGGPRGIRKLIC</sequence>
<dbReference type="GO" id="GO:1990429">
    <property type="term" value="C:peroxisomal importomer complex"/>
    <property type="evidence" value="ECO:0000318"/>
    <property type="project" value="GO_Central"/>
</dbReference>
<evidence type="ECO:0000256" key="1">
    <source>
        <dbReference type="ARBA" id="ARBA00004585"/>
    </source>
</evidence>
<dbReference type="eggNOG" id="KOG0826">
    <property type="taxonomic scope" value="Eukaryota"/>
</dbReference>
<dbReference type="EMBL" id="AE016815">
    <property type="protein sequence ID" value="AAS50837.1"/>
    <property type="molecule type" value="Genomic_DNA"/>
</dbReference>
<reference evidence="19" key="2">
    <citation type="journal article" date="2013" name="G3 (Bethesda)">
        <title>Genomes of Ashbya fungi isolated from insects reveal four mating-type loci, numerous translocations, lack of transposons, and distinct gene duplications.</title>
        <authorList>
            <person name="Dietrich F.S."/>
            <person name="Voegeli S."/>
            <person name="Kuo S."/>
            <person name="Philippsen P."/>
        </authorList>
    </citation>
    <scope>GENOME REANNOTATION</scope>
    <source>
        <strain evidence="19">ATCC 10895 / CBS 109.51 / FGSC 9923 / NRRL Y-1056</strain>
    </source>
</reference>
<dbReference type="GO" id="GO:0043161">
    <property type="term" value="P:proteasome-mediated ubiquitin-dependent protein catabolic process"/>
    <property type="evidence" value="ECO:0007669"/>
    <property type="project" value="EnsemblFungi"/>
</dbReference>
<dbReference type="GO" id="GO:0005778">
    <property type="term" value="C:peroxisomal membrane"/>
    <property type="evidence" value="ECO:0000318"/>
    <property type="project" value="GO_Central"/>
</dbReference>
<evidence type="ECO:0000313" key="19">
    <source>
        <dbReference type="Proteomes" id="UP000000591"/>
    </source>
</evidence>
<keyword evidence="8" id="KW-0863">Zinc-finger</keyword>
<dbReference type="GO" id="GO:0000151">
    <property type="term" value="C:ubiquitin ligase complex"/>
    <property type="evidence" value="ECO:0007669"/>
    <property type="project" value="EnsemblFungi"/>
</dbReference>
<dbReference type="InParanoid" id="Q75DF9"/>
<keyword evidence="10" id="KW-0653">Protein transport</keyword>
<keyword evidence="19" id="KW-1185">Reference proteome</keyword>
<evidence type="ECO:0000256" key="13">
    <source>
        <dbReference type="ARBA" id="ARBA00023140"/>
    </source>
</evidence>
<comment type="similarity">
    <text evidence="3 16">Belongs to the pex2/pex10/pex12 family.</text>
</comment>
<dbReference type="GO" id="GO:0044721">
    <property type="term" value="P:protein import into peroxisome matrix, substrate release"/>
    <property type="evidence" value="ECO:0007669"/>
    <property type="project" value="EnsemblFungi"/>
</dbReference>
<keyword evidence="12 16" id="KW-0472">Membrane</keyword>
<evidence type="ECO:0000256" key="5">
    <source>
        <dbReference type="ARBA" id="ARBA00022448"/>
    </source>
</evidence>
<keyword evidence="5" id="KW-0813">Transport</keyword>
<evidence type="ECO:0000256" key="9">
    <source>
        <dbReference type="ARBA" id="ARBA00022833"/>
    </source>
</evidence>
<dbReference type="KEGG" id="ago:AGOS_ABR067C"/>
<dbReference type="PANTHER" id="PTHR12888:SF0">
    <property type="entry name" value="PEROXISOME ASSEMBLY PROTEIN 12"/>
    <property type="match status" value="1"/>
</dbReference>
<dbReference type="GeneID" id="4619117"/>
<evidence type="ECO:0000256" key="15">
    <source>
        <dbReference type="ARBA" id="ARBA00034505"/>
    </source>
</evidence>
<evidence type="ECO:0000256" key="3">
    <source>
        <dbReference type="ARBA" id="ARBA00008704"/>
    </source>
</evidence>
<organism evidence="18 19">
    <name type="scientific">Eremothecium gossypii (strain ATCC 10895 / CBS 109.51 / FGSC 9923 / NRRL Y-1056)</name>
    <name type="common">Yeast</name>
    <name type="synonym">Ashbya gossypii</name>
    <dbReference type="NCBI Taxonomy" id="284811"/>
    <lineage>
        <taxon>Eukaryota</taxon>
        <taxon>Fungi</taxon>
        <taxon>Dikarya</taxon>
        <taxon>Ascomycota</taxon>
        <taxon>Saccharomycotina</taxon>
        <taxon>Saccharomycetes</taxon>
        <taxon>Saccharomycetales</taxon>
        <taxon>Saccharomycetaceae</taxon>
        <taxon>Eremothecium</taxon>
    </lineage>
</organism>
<dbReference type="SUPFAM" id="SSF57850">
    <property type="entry name" value="RING/U-box"/>
    <property type="match status" value="1"/>
</dbReference>
<dbReference type="GO" id="GO:0061630">
    <property type="term" value="F:ubiquitin protein ligase activity"/>
    <property type="evidence" value="ECO:0007669"/>
    <property type="project" value="EnsemblFungi"/>
</dbReference>
<dbReference type="PANTHER" id="PTHR12888">
    <property type="entry name" value="PEROXISOME ASSEMBLY PROTEIN 12 PEROXIN-12"/>
    <property type="match status" value="1"/>
</dbReference>
<evidence type="ECO:0000259" key="17">
    <source>
        <dbReference type="Pfam" id="PF04757"/>
    </source>
</evidence>
<dbReference type="GO" id="GO:0008320">
    <property type="term" value="F:protein transmembrane transporter activity"/>
    <property type="evidence" value="ECO:0007669"/>
    <property type="project" value="EnsemblFungi"/>
</dbReference>
<dbReference type="GO" id="GO:1990757">
    <property type="term" value="F:ubiquitin ligase activator activity"/>
    <property type="evidence" value="ECO:0007669"/>
    <property type="project" value="EnsemblFungi"/>
</dbReference>
<evidence type="ECO:0000256" key="12">
    <source>
        <dbReference type="ARBA" id="ARBA00023136"/>
    </source>
</evidence>
<dbReference type="PIRSF" id="PIRSF038074">
    <property type="entry name" value="Peroxisome_assembly_p12"/>
    <property type="match status" value="1"/>
</dbReference>
<comment type="subunit">
    <text evidence="15">Component of the PEX2-PEX10-PEX12 retrotranslocation channel, composed of PEX2, PEX10 and PEX12.</text>
</comment>
<dbReference type="AlphaFoldDB" id="Q75DF9"/>
<keyword evidence="11" id="KW-1133">Transmembrane helix</keyword>
<evidence type="ECO:0000256" key="4">
    <source>
        <dbReference type="ARBA" id="ARBA00018980"/>
    </source>
</evidence>
<keyword evidence="6" id="KW-0812">Transmembrane</keyword>
<dbReference type="Gene3D" id="3.30.40.10">
    <property type="entry name" value="Zinc/RING finger domain, C3HC4 (zinc finger)"/>
    <property type="match status" value="1"/>
</dbReference>
<dbReference type="OrthoDB" id="107372at2759"/>
<dbReference type="RefSeq" id="NP_983013.1">
    <property type="nucleotide sequence ID" value="NM_208366.1"/>
</dbReference>
<keyword evidence="13 16" id="KW-0576">Peroxisome</keyword>
<evidence type="ECO:0000313" key="18">
    <source>
        <dbReference type="EMBL" id="AAS50837.1"/>
    </source>
</evidence>
<gene>
    <name evidence="18" type="ORF">AGOS_ABR067C</name>
</gene>
<comment type="pathway">
    <text evidence="2">Protein modification; protein ubiquitination.</text>
</comment>
<evidence type="ECO:0000256" key="14">
    <source>
        <dbReference type="ARBA" id="ARBA00029692"/>
    </source>
</evidence>
<name>Q75DF9_EREGS</name>
<evidence type="ECO:0000256" key="10">
    <source>
        <dbReference type="ARBA" id="ARBA00022927"/>
    </source>
</evidence>
<dbReference type="GO" id="GO:0008270">
    <property type="term" value="F:zinc ion binding"/>
    <property type="evidence" value="ECO:0007669"/>
    <property type="project" value="UniProtKB-KW"/>
</dbReference>
<dbReference type="GO" id="GO:0016558">
    <property type="term" value="P:protein import into peroxisome matrix"/>
    <property type="evidence" value="ECO:0000318"/>
    <property type="project" value="GO_Central"/>
</dbReference>
<evidence type="ECO:0000256" key="7">
    <source>
        <dbReference type="ARBA" id="ARBA00022723"/>
    </source>
</evidence>
<dbReference type="STRING" id="284811.Q75DF9"/>
<comment type="subcellular location">
    <subcellularLocation>
        <location evidence="1">Peroxisome membrane</location>
        <topology evidence="1">Multi-pass membrane protein</topology>
    </subcellularLocation>
</comment>
<dbReference type="GO" id="GO:0016562">
    <property type="term" value="P:protein import into peroxisome matrix, receptor recycling"/>
    <property type="evidence" value="ECO:0007669"/>
    <property type="project" value="EnsemblFungi"/>
</dbReference>
<dbReference type="GO" id="GO:0004842">
    <property type="term" value="F:ubiquitin-protein transferase activity"/>
    <property type="evidence" value="ECO:0000318"/>
    <property type="project" value="GO_Central"/>
</dbReference>
<proteinExistence type="inferred from homology"/>
<dbReference type="InterPro" id="IPR013083">
    <property type="entry name" value="Znf_RING/FYVE/PHD"/>
</dbReference>
<dbReference type="GO" id="GO:0000209">
    <property type="term" value="P:protein polyubiquitination"/>
    <property type="evidence" value="ECO:0007669"/>
    <property type="project" value="EnsemblFungi"/>
</dbReference>
<dbReference type="FunCoup" id="Q75DF9">
    <property type="interactions" value="567"/>
</dbReference>
<protein>
    <recommendedName>
        <fullName evidence="4 16">Peroxisome assembly protein 12</fullName>
    </recommendedName>
    <alternativeName>
        <fullName evidence="14 16">Peroxin-12</fullName>
    </alternativeName>
</protein>
<dbReference type="HOGENOM" id="CLU_031067_0_0_1"/>
<evidence type="ECO:0000256" key="8">
    <source>
        <dbReference type="ARBA" id="ARBA00022771"/>
    </source>
</evidence>
<dbReference type="Proteomes" id="UP000000591">
    <property type="component" value="Chromosome II"/>
</dbReference>
<evidence type="ECO:0000256" key="11">
    <source>
        <dbReference type="ARBA" id="ARBA00022989"/>
    </source>
</evidence>
<dbReference type="InterPro" id="IPR017375">
    <property type="entry name" value="PEX12"/>
</dbReference>
<evidence type="ECO:0000256" key="2">
    <source>
        <dbReference type="ARBA" id="ARBA00004906"/>
    </source>
</evidence>
<dbReference type="GO" id="GO:0006513">
    <property type="term" value="P:protein monoubiquitination"/>
    <property type="evidence" value="ECO:0000318"/>
    <property type="project" value="GO_Central"/>
</dbReference>
<accession>Q75DF9</accession>
<evidence type="ECO:0000256" key="16">
    <source>
        <dbReference type="PIRNR" id="PIRNR038074"/>
    </source>
</evidence>
<keyword evidence="7" id="KW-0479">Metal-binding</keyword>
<dbReference type="Pfam" id="PF04757">
    <property type="entry name" value="Pex2_Pex12"/>
    <property type="match status" value="1"/>
</dbReference>